<dbReference type="InterPro" id="IPR035069">
    <property type="entry name" value="TTHA1013/TTHA0281-like"/>
</dbReference>
<dbReference type="EMBL" id="MFJR01000014">
    <property type="protein sequence ID" value="OGG26072.1"/>
    <property type="molecule type" value="Genomic_DNA"/>
</dbReference>
<sequence length="93" mass="10568">MAKTKTAKILQFRVIIEQDEDGLFVATCPAIPACHTQGDTYEEAEKNIKEVIKLCLEVAKDDEEYRASIDFGEEQTSRFIGIQEIFVPRPSFL</sequence>
<dbReference type="Gene3D" id="3.30.160.250">
    <property type="match status" value="1"/>
</dbReference>
<dbReference type="PANTHER" id="PTHR34504:SF2">
    <property type="entry name" value="UPF0150 PROTEIN SSL0259"/>
    <property type="match status" value="1"/>
</dbReference>
<dbReference type="Pfam" id="PF15919">
    <property type="entry name" value="HicB_lk_antitox"/>
    <property type="match status" value="1"/>
</dbReference>
<gene>
    <name evidence="2" type="ORF">A2960_05970</name>
</gene>
<dbReference type="Proteomes" id="UP000176609">
    <property type="component" value="Unassembled WGS sequence"/>
</dbReference>
<evidence type="ECO:0000259" key="1">
    <source>
        <dbReference type="Pfam" id="PF15919"/>
    </source>
</evidence>
<dbReference type="InterPro" id="IPR051404">
    <property type="entry name" value="TA_system_antitoxin"/>
</dbReference>
<feature type="domain" description="HicB-like antitoxin of toxin-antitoxin system" evidence="1">
    <location>
        <begin position="12"/>
        <end position="64"/>
    </location>
</feature>
<dbReference type="PANTHER" id="PTHR34504">
    <property type="entry name" value="ANTITOXIN HICB"/>
    <property type="match status" value="1"/>
</dbReference>
<accession>A0A1F6ANI4</accession>
<name>A0A1F6ANI4_9BACT</name>
<dbReference type="SUPFAM" id="SSF143100">
    <property type="entry name" value="TTHA1013/TTHA0281-like"/>
    <property type="match status" value="1"/>
</dbReference>
<comment type="caution">
    <text evidence="2">The sequence shown here is derived from an EMBL/GenBank/DDBJ whole genome shotgun (WGS) entry which is preliminary data.</text>
</comment>
<dbReference type="InterPro" id="IPR031807">
    <property type="entry name" value="HicB-like"/>
</dbReference>
<evidence type="ECO:0000313" key="3">
    <source>
        <dbReference type="Proteomes" id="UP000176609"/>
    </source>
</evidence>
<reference evidence="2 3" key="1">
    <citation type="journal article" date="2016" name="Nat. Commun.">
        <title>Thousands of microbial genomes shed light on interconnected biogeochemical processes in an aquifer system.</title>
        <authorList>
            <person name="Anantharaman K."/>
            <person name="Brown C.T."/>
            <person name="Hug L.A."/>
            <person name="Sharon I."/>
            <person name="Castelle C.J."/>
            <person name="Probst A.J."/>
            <person name="Thomas B.C."/>
            <person name="Singh A."/>
            <person name="Wilkins M.J."/>
            <person name="Karaoz U."/>
            <person name="Brodie E.L."/>
            <person name="Williams K.H."/>
            <person name="Hubbard S.S."/>
            <person name="Banfield J.F."/>
        </authorList>
    </citation>
    <scope>NUCLEOTIDE SEQUENCE [LARGE SCALE GENOMIC DNA]</scope>
</reference>
<organism evidence="2 3">
    <name type="scientific">Candidatus Gottesmanbacteria bacterium RIFCSPLOWO2_01_FULL_39_12b</name>
    <dbReference type="NCBI Taxonomy" id="1798388"/>
    <lineage>
        <taxon>Bacteria</taxon>
        <taxon>Candidatus Gottesmaniibacteriota</taxon>
    </lineage>
</organism>
<dbReference type="AlphaFoldDB" id="A0A1F6ANI4"/>
<protein>
    <recommendedName>
        <fullName evidence="1">HicB-like antitoxin of toxin-antitoxin system domain-containing protein</fullName>
    </recommendedName>
</protein>
<evidence type="ECO:0000313" key="2">
    <source>
        <dbReference type="EMBL" id="OGG26072.1"/>
    </source>
</evidence>
<proteinExistence type="predicted"/>